<feature type="binding site" evidence="8">
    <location>
        <position position="596"/>
    </location>
    <ligand>
        <name>Ca(2+)</name>
        <dbReference type="ChEBI" id="CHEBI:29108"/>
        <label>2</label>
    </ligand>
</feature>
<evidence type="ECO:0000256" key="3">
    <source>
        <dbReference type="ARBA" id="ARBA00022692"/>
    </source>
</evidence>
<dbReference type="Gene3D" id="1.20.120.350">
    <property type="entry name" value="Voltage-gated potassium channels. Chain C"/>
    <property type="match status" value="1"/>
</dbReference>
<keyword evidence="4 10" id="KW-1133">Transmembrane helix</keyword>
<evidence type="ECO:0000256" key="8">
    <source>
        <dbReference type="PIRSR" id="PIRSR603915-1"/>
    </source>
</evidence>
<feature type="transmembrane region" description="Helical" evidence="10">
    <location>
        <begin position="378"/>
        <end position="397"/>
    </location>
</feature>
<keyword evidence="8" id="KW-0106">Calcium</keyword>
<evidence type="ECO:0000313" key="13">
    <source>
        <dbReference type="Proteomes" id="UP000694846"/>
    </source>
</evidence>
<evidence type="ECO:0000256" key="2">
    <source>
        <dbReference type="ARBA" id="ARBA00007200"/>
    </source>
</evidence>
<feature type="transmembrane region" description="Helical" evidence="10">
    <location>
        <begin position="327"/>
        <end position="347"/>
    </location>
</feature>
<keyword evidence="5 10" id="KW-0472">Membrane</keyword>
<dbReference type="Gene3D" id="1.10.287.70">
    <property type="match status" value="1"/>
</dbReference>
<feature type="disulfide bond" evidence="9">
    <location>
        <begin position="148"/>
        <end position="161"/>
    </location>
</feature>
<dbReference type="Pfam" id="PF20519">
    <property type="entry name" value="Polycystin_dom"/>
    <property type="match status" value="1"/>
</dbReference>
<dbReference type="OrthoDB" id="6595841at2759"/>
<dbReference type="GeneID" id="112686774"/>
<dbReference type="RefSeq" id="XP_025414979.1">
    <property type="nucleotide sequence ID" value="XM_025559194.1"/>
</dbReference>
<dbReference type="InterPro" id="IPR013122">
    <property type="entry name" value="PKD1_2_channel"/>
</dbReference>
<keyword evidence="8" id="KW-0109">Calcium transport</keyword>
<feature type="transmembrane region" description="Helical" evidence="10">
    <location>
        <begin position="480"/>
        <end position="506"/>
    </location>
</feature>
<keyword evidence="7" id="KW-0966">Cell projection</keyword>
<keyword evidence="8" id="KW-0479">Metal-binding</keyword>
<dbReference type="GO" id="GO:0050982">
    <property type="term" value="P:detection of mechanical stimulus"/>
    <property type="evidence" value="ECO:0007669"/>
    <property type="project" value="TreeGrafter"/>
</dbReference>
<feature type="domain" description="Polycystin" evidence="12">
    <location>
        <begin position="93"/>
        <end position="280"/>
    </location>
</feature>
<comment type="similarity">
    <text evidence="2">Belongs to the polycystin family.</text>
</comment>
<organism evidence="13 14">
    <name type="scientific">Sipha flava</name>
    <name type="common">yellow sugarcane aphid</name>
    <dbReference type="NCBI Taxonomy" id="143950"/>
    <lineage>
        <taxon>Eukaryota</taxon>
        <taxon>Metazoa</taxon>
        <taxon>Ecdysozoa</taxon>
        <taxon>Arthropoda</taxon>
        <taxon>Hexapoda</taxon>
        <taxon>Insecta</taxon>
        <taxon>Pterygota</taxon>
        <taxon>Neoptera</taxon>
        <taxon>Paraneoptera</taxon>
        <taxon>Hemiptera</taxon>
        <taxon>Sternorrhyncha</taxon>
        <taxon>Aphidomorpha</taxon>
        <taxon>Aphidoidea</taxon>
        <taxon>Aphididae</taxon>
        <taxon>Sipha</taxon>
    </lineage>
</organism>
<evidence type="ECO:0000256" key="7">
    <source>
        <dbReference type="ARBA" id="ARBA00023273"/>
    </source>
</evidence>
<evidence type="ECO:0000256" key="4">
    <source>
        <dbReference type="ARBA" id="ARBA00022989"/>
    </source>
</evidence>
<gene>
    <name evidence="14" type="primary">LOC112686774</name>
</gene>
<evidence type="ECO:0000256" key="9">
    <source>
        <dbReference type="PIRSR" id="PIRSR603915-2"/>
    </source>
</evidence>
<evidence type="ECO:0000313" key="14">
    <source>
        <dbReference type="RefSeq" id="XP_025414979.1"/>
    </source>
</evidence>
<dbReference type="PANTHER" id="PTHR10877">
    <property type="entry name" value="POLYCYSTIN FAMILY MEMBER"/>
    <property type="match status" value="1"/>
</dbReference>
<evidence type="ECO:0000256" key="5">
    <source>
        <dbReference type="ARBA" id="ARBA00023136"/>
    </source>
</evidence>
<dbReference type="InterPro" id="IPR051223">
    <property type="entry name" value="Polycystin"/>
</dbReference>
<keyword evidence="8" id="KW-0407">Ion channel</keyword>
<feature type="transmembrane region" description="Helical" evidence="10">
    <location>
        <begin position="36"/>
        <end position="59"/>
    </location>
</feature>
<name>A0A8B8FVH5_9HEMI</name>
<keyword evidence="13" id="KW-1185">Reference proteome</keyword>
<comment type="subcellular location">
    <subcellularLocation>
        <location evidence="1">Cell projection</location>
        <location evidence="1">Cilium membrane</location>
        <topology evidence="1">Multi-pass membrane protein</topology>
    </subcellularLocation>
</comment>
<accession>A0A8B8FVH5</accession>
<evidence type="ECO:0000256" key="6">
    <source>
        <dbReference type="ARBA" id="ARBA00023180"/>
    </source>
</evidence>
<dbReference type="InterPro" id="IPR046791">
    <property type="entry name" value="Polycystin_dom"/>
</dbReference>
<reference evidence="14" key="1">
    <citation type="submission" date="2025-08" db="UniProtKB">
        <authorList>
            <consortium name="RefSeq"/>
        </authorList>
    </citation>
    <scope>IDENTIFICATION</scope>
    <source>
        <tissue evidence="14">Whole body</tissue>
    </source>
</reference>
<dbReference type="AlphaFoldDB" id="A0A8B8FVH5"/>
<keyword evidence="3 10" id="KW-0812">Transmembrane</keyword>
<feature type="transmembrane region" description="Helical" evidence="10">
    <location>
        <begin position="280"/>
        <end position="306"/>
    </location>
</feature>
<dbReference type="GO" id="GO:0005262">
    <property type="term" value="F:calcium channel activity"/>
    <property type="evidence" value="ECO:0007669"/>
    <property type="project" value="UniProtKB-KW"/>
</dbReference>
<dbReference type="Proteomes" id="UP000694846">
    <property type="component" value="Unplaced"/>
</dbReference>
<feature type="domain" description="Polycystin cation channel PKD1/PKD2" evidence="11">
    <location>
        <begin position="294"/>
        <end position="505"/>
    </location>
</feature>
<dbReference type="InterPro" id="IPR003915">
    <property type="entry name" value="PKD_2"/>
</dbReference>
<evidence type="ECO:0000259" key="12">
    <source>
        <dbReference type="Pfam" id="PF20519"/>
    </source>
</evidence>
<protein>
    <submittedName>
        <fullName evidence="14">Polycystin-2-like isoform X1</fullName>
    </submittedName>
</protein>
<keyword evidence="8" id="KW-0406">Ion transport</keyword>
<evidence type="ECO:0000256" key="10">
    <source>
        <dbReference type="SAM" id="Phobius"/>
    </source>
</evidence>
<dbReference type="Pfam" id="PF08016">
    <property type="entry name" value="PKD_channel"/>
    <property type="match status" value="1"/>
</dbReference>
<evidence type="ECO:0000259" key="11">
    <source>
        <dbReference type="Pfam" id="PF08016"/>
    </source>
</evidence>
<dbReference type="GO" id="GO:0060170">
    <property type="term" value="C:ciliary membrane"/>
    <property type="evidence" value="ECO:0007669"/>
    <property type="project" value="UniProtKB-SubCell"/>
</dbReference>
<dbReference type="GO" id="GO:0005509">
    <property type="term" value="F:calcium ion binding"/>
    <property type="evidence" value="ECO:0007669"/>
    <property type="project" value="InterPro"/>
</dbReference>
<dbReference type="InterPro" id="IPR027359">
    <property type="entry name" value="Volt_channel_dom_sf"/>
</dbReference>
<proteinExistence type="inferred from homology"/>
<keyword evidence="8" id="KW-0813">Transport</keyword>
<evidence type="ECO:0000256" key="1">
    <source>
        <dbReference type="ARBA" id="ARBA00004272"/>
    </source>
</evidence>
<keyword evidence="8" id="KW-0107">Calcium channel</keyword>
<dbReference type="PRINTS" id="PR01433">
    <property type="entry name" value="POLYCYSTIN2"/>
</dbReference>
<feature type="transmembrane region" description="Helical" evidence="10">
    <location>
        <begin position="418"/>
        <end position="442"/>
    </location>
</feature>
<sequence length="674" mass="78114">MDDVENVRFSVVWCTRQIALDRNDRESYVKLTVRELIVYGVFLVIFVASFSGLHSYAAFVVNREVSSLFIDSSFTTSAEDADDADDVTIKFDGIITMEHFWKYFYNVLCDKLYETPLAGNENGSEILRENKFLFRPRARQVRVEEGHCEIRNQFKGLFRECYAPYEIRYEDKSSFGPKKGTQWSYSKDSETQGVYYEGEIAYYGAGGYYFDFPKNKADAKAFIQDLEYNTWLNRGTRAVFVDFAIYNCNINVLCAVKLVFEFPASGGIVPSYSFRTVKLYRYAVADTILSLVGMCTVVMFIVYFTLEEILEISYFRLRYFTKFWNDVDFGILLLGWCNFGLALVIALKERPSSKLEDTMSAPEEGYKVVEYLVARHELLGQLTAYMFFLVCIKVIKYTDLNKSMTIIYLSVGRCFKIVAGYLVIMAIVVTAFAVLGYCAFGAQVKGFSTVNDSLLSALRILMRDFDFRSLEHVDQSFTTFFFVLFTCMVIFVLLTMLVAIVFHAYFDVDVEELLAERKVYVFDKISEFVDHMLLRVGLKEWSTKRKNDRLKSELDQHITYQDIYKILKRCRYTDSQVEEILNKYGIRPQNAVHEDEARQMFRDVLQNQPGTSKMDEAKNTSNPSDVEWLVKRMNQLQSSLDEVHQKIDIVIARLDAIRVQLPRNYAEQAQEETS</sequence>
<keyword evidence="6" id="KW-0325">Glycoprotein</keyword>
<dbReference type="PANTHER" id="PTHR10877:SF183">
    <property type="entry name" value="AT14535P-RELATED"/>
    <property type="match status" value="1"/>
</dbReference>